<keyword evidence="3" id="KW-1185">Reference proteome</keyword>
<sequence>MSSSTTGGDIQRRVGGEASPPVSPSMEGVLPIRDVDGSTGKAIPIDAALSLRRADDPYRADVVRWAALDVASIMVEEDLTKLREAYRIPANIELILPGPHE</sequence>
<evidence type="ECO:0000313" key="2">
    <source>
        <dbReference type="EMBL" id="KAL2497705.1"/>
    </source>
</evidence>
<name>A0ABD1SAK1_9LAMI</name>
<evidence type="ECO:0000313" key="3">
    <source>
        <dbReference type="Proteomes" id="UP001604336"/>
    </source>
</evidence>
<protein>
    <submittedName>
        <fullName evidence="2">Uncharacterized protein</fullName>
    </submittedName>
</protein>
<dbReference type="EMBL" id="JBFOLK010000007">
    <property type="protein sequence ID" value="KAL2497705.1"/>
    <property type="molecule type" value="Genomic_DNA"/>
</dbReference>
<dbReference type="Proteomes" id="UP001604336">
    <property type="component" value="Unassembled WGS sequence"/>
</dbReference>
<proteinExistence type="predicted"/>
<dbReference type="AlphaFoldDB" id="A0ABD1SAK1"/>
<reference evidence="3" key="1">
    <citation type="submission" date="2024-07" db="EMBL/GenBank/DDBJ databases">
        <title>Two chromosome-level genome assemblies of Korean endemic species Abeliophyllum distichum and Forsythia ovata (Oleaceae).</title>
        <authorList>
            <person name="Jang H."/>
        </authorList>
    </citation>
    <scope>NUCLEOTIDE SEQUENCE [LARGE SCALE GENOMIC DNA]</scope>
</reference>
<gene>
    <name evidence="2" type="ORF">Adt_23255</name>
</gene>
<comment type="caution">
    <text evidence="2">The sequence shown here is derived from an EMBL/GenBank/DDBJ whole genome shotgun (WGS) entry which is preliminary data.</text>
</comment>
<feature type="region of interest" description="Disordered" evidence="1">
    <location>
        <begin position="1"/>
        <end position="28"/>
    </location>
</feature>
<organism evidence="2 3">
    <name type="scientific">Abeliophyllum distichum</name>
    <dbReference type="NCBI Taxonomy" id="126358"/>
    <lineage>
        <taxon>Eukaryota</taxon>
        <taxon>Viridiplantae</taxon>
        <taxon>Streptophyta</taxon>
        <taxon>Embryophyta</taxon>
        <taxon>Tracheophyta</taxon>
        <taxon>Spermatophyta</taxon>
        <taxon>Magnoliopsida</taxon>
        <taxon>eudicotyledons</taxon>
        <taxon>Gunneridae</taxon>
        <taxon>Pentapetalae</taxon>
        <taxon>asterids</taxon>
        <taxon>lamiids</taxon>
        <taxon>Lamiales</taxon>
        <taxon>Oleaceae</taxon>
        <taxon>Forsythieae</taxon>
        <taxon>Abeliophyllum</taxon>
    </lineage>
</organism>
<accession>A0ABD1SAK1</accession>
<evidence type="ECO:0000256" key="1">
    <source>
        <dbReference type="SAM" id="MobiDB-lite"/>
    </source>
</evidence>